<gene>
    <name evidence="1" type="ORF">ADA01nite_39850</name>
</gene>
<dbReference type="AlphaFoldDB" id="A0A511VC82"/>
<accession>A0A511VC82</accession>
<dbReference type="EMBL" id="BJXX01000196">
    <property type="protein sequence ID" value="GEN36525.1"/>
    <property type="molecule type" value="Genomic_DNA"/>
</dbReference>
<proteinExistence type="predicted"/>
<dbReference type="InterPro" id="IPR021321">
    <property type="entry name" value="DUF2922"/>
</dbReference>
<reference evidence="1 2" key="1">
    <citation type="submission" date="2019-07" db="EMBL/GenBank/DDBJ databases">
        <title>Whole genome shotgun sequence of Aneurinibacillus danicus NBRC 102444.</title>
        <authorList>
            <person name="Hosoyama A."/>
            <person name="Uohara A."/>
            <person name="Ohji S."/>
            <person name="Ichikawa N."/>
        </authorList>
    </citation>
    <scope>NUCLEOTIDE SEQUENCE [LARGE SCALE GENOMIC DNA]</scope>
    <source>
        <strain evidence="1 2">NBRC 102444</strain>
    </source>
</reference>
<name>A0A511VC82_9BACL</name>
<evidence type="ECO:0000313" key="2">
    <source>
        <dbReference type="Proteomes" id="UP000321157"/>
    </source>
</evidence>
<protein>
    <recommendedName>
        <fullName evidence="3">DUF2922 domain-containing protein</fullName>
    </recommendedName>
</protein>
<dbReference type="Proteomes" id="UP000321157">
    <property type="component" value="Unassembled WGS sequence"/>
</dbReference>
<comment type="caution">
    <text evidence="1">The sequence shown here is derived from an EMBL/GenBank/DDBJ whole genome shotgun (WGS) entry which is preliminary data.</text>
</comment>
<evidence type="ECO:0000313" key="1">
    <source>
        <dbReference type="EMBL" id="GEN36525.1"/>
    </source>
</evidence>
<dbReference type="Pfam" id="PF11148">
    <property type="entry name" value="DUF2922"/>
    <property type="match status" value="1"/>
</dbReference>
<dbReference type="OrthoDB" id="2454247at2"/>
<sequence length="71" mass="7425">MKTLEMTFATSGGGTVRIAVPNPKLPVDPIEVANTMDLLVAKQAFSAMSGNIVGKKAARVIDHTVLPVSFA</sequence>
<evidence type="ECO:0008006" key="3">
    <source>
        <dbReference type="Google" id="ProtNLM"/>
    </source>
</evidence>
<dbReference type="RefSeq" id="WP_146812166.1">
    <property type="nucleotide sequence ID" value="NZ_BJXX01000196.1"/>
</dbReference>
<organism evidence="1 2">
    <name type="scientific">Aneurinibacillus danicus</name>
    <dbReference type="NCBI Taxonomy" id="267746"/>
    <lineage>
        <taxon>Bacteria</taxon>
        <taxon>Bacillati</taxon>
        <taxon>Bacillota</taxon>
        <taxon>Bacilli</taxon>
        <taxon>Bacillales</taxon>
        <taxon>Paenibacillaceae</taxon>
        <taxon>Aneurinibacillus group</taxon>
        <taxon>Aneurinibacillus</taxon>
    </lineage>
</organism>
<keyword evidence="2" id="KW-1185">Reference proteome</keyword>